<dbReference type="Proteomes" id="UP000054773">
    <property type="component" value="Unassembled WGS sequence"/>
</dbReference>
<dbReference type="GO" id="GO:0019563">
    <property type="term" value="P:glycerol catabolic process"/>
    <property type="evidence" value="ECO:0007669"/>
    <property type="project" value="TreeGrafter"/>
</dbReference>
<dbReference type="UniPathway" id="UPA00109">
    <property type="reaction ID" value="UER00189"/>
</dbReference>
<dbReference type="GO" id="GO:0005829">
    <property type="term" value="C:cytosol"/>
    <property type="evidence" value="ECO:0007669"/>
    <property type="project" value="TreeGrafter"/>
</dbReference>
<proteinExistence type="inferred from homology"/>
<evidence type="ECO:0000256" key="3">
    <source>
        <dbReference type="ARBA" id="ARBA00007422"/>
    </source>
</evidence>
<comment type="pathway">
    <text evidence="1 8 9">Carbohydrate degradation; glycolysis; D-glyceraldehyde 3-phosphate from glycerone phosphate: step 1/1.</text>
</comment>
<dbReference type="PANTHER" id="PTHR21139:SF42">
    <property type="entry name" value="TRIOSEPHOSPHATE ISOMERASE"/>
    <property type="match status" value="1"/>
</dbReference>
<dbReference type="GO" id="GO:0006096">
    <property type="term" value="P:glycolytic process"/>
    <property type="evidence" value="ECO:0007669"/>
    <property type="project" value="UniProtKB-UniRule"/>
</dbReference>
<evidence type="ECO:0000256" key="7">
    <source>
        <dbReference type="ARBA" id="ARBA00023235"/>
    </source>
</evidence>
<keyword evidence="5 8" id="KW-0963">Cytoplasm</keyword>
<dbReference type="NCBIfam" id="TIGR00419">
    <property type="entry name" value="tim"/>
    <property type="match status" value="1"/>
</dbReference>
<dbReference type="GO" id="GO:0006094">
    <property type="term" value="P:gluconeogenesis"/>
    <property type="evidence" value="ECO:0007669"/>
    <property type="project" value="UniProtKB-UniRule"/>
</dbReference>
<comment type="pathway">
    <text evidence="2">Carbohydrate metabolism; erythritol degradation.</text>
</comment>
<comment type="function">
    <text evidence="8">Involved in the gluconeogenesis. Catalyzes stereospecifically the conversion of dihydroxyacetone phosphate (DHAP) to D-glyceraldehyde-3-phosphate (G3P).</text>
</comment>
<evidence type="ECO:0000256" key="4">
    <source>
        <dbReference type="ARBA" id="ARBA00022432"/>
    </source>
</evidence>
<accession>A0A0W0TFN9</accession>
<dbReference type="CDD" id="cd00311">
    <property type="entry name" value="TIM"/>
    <property type="match status" value="1"/>
</dbReference>
<comment type="catalytic activity">
    <reaction evidence="8 9">
        <text>D-glyceraldehyde 3-phosphate = dihydroxyacetone phosphate</text>
        <dbReference type="Rhea" id="RHEA:18585"/>
        <dbReference type="ChEBI" id="CHEBI:57642"/>
        <dbReference type="ChEBI" id="CHEBI:59776"/>
        <dbReference type="EC" id="5.3.1.1"/>
    </reaction>
</comment>
<dbReference type="GO" id="GO:0046166">
    <property type="term" value="P:glyceraldehyde-3-phosphate biosynthetic process"/>
    <property type="evidence" value="ECO:0007669"/>
    <property type="project" value="TreeGrafter"/>
</dbReference>
<evidence type="ECO:0000256" key="5">
    <source>
        <dbReference type="ARBA" id="ARBA00022490"/>
    </source>
</evidence>
<feature type="active site" description="Proton acceptor" evidence="8">
    <location>
        <position position="167"/>
    </location>
</feature>
<dbReference type="InterPro" id="IPR000652">
    <property type="entry name" value="Triosephosphate_isomerase"/>
</dbReference>
<feature type="binding site" evidence="8">
    <location>
        <begin position="233"/>
        <end position="234"/>
    </location>
    <ligand>
        <name>substrate</name>
    </ligand>
</feature>
<evidence type="ECO:0000313" key="10">
    <source>
        <dbReference type="EMBL" id="KTC94433.1"/>
    </source>
</evidence>
<dbReference type="UniPathway" id="UPA00138"/>
<dbReference type="InterPro" id="IPR013785">
    <property type="entry name" value="Aldolase_TIM"/>
</dbReference>
<dbReference type="GO" id="GO:0004807">
    <property type="term" value="F:triose-phosphate isomerase activity"/>
    <property type="evidence" value="ECO:0007669"/>
    <property type="project" value="UniProtKB-UniRule"/>
</dbReference>
<keyword evidence="4 8" id="KW-0312">Gluconeogenesis</keyword>
<dbReference type="STRING" id="448.Lery_2600"/>
<dbReference type="Pfam" id="PF00121">
    <property type="entry name" value="TIM"/>
    <property type="match status" value="1"/>
</dbReference>
<evidence type="ECO:0000256" key="1">
    <source>
        <dbReference type="ARBA" id="ARBA00004680"/>
    </source>
</evidence>
<dbReference type="EC" id="5.3.1.1" evidence="8 9"/>
<dbReference type="PANTHER" id="PTHR21139">
    <property type="entry name" value="TRIOSEPHOSPHATE ISOMERASE"/>
    <property type="match status" value="1"/>
</dbReference>
<feature type="active site" description="Electrophile" evidence="8">
    <location>
        <position position="96"/>
    </location>
</feature>
<comment type="subcellular location">
    <subcellularLocation>
        <location evidence="8 9">Cytoplasm</location>
    </subcellularLocation>
</comment>
<feature type="binding site" evidence="8">
    <location>
        <position position="212"/>
    </location>
    <ligand>
        <name>substrate</name>
    </ligand>
</feature>
<evidence type="ECO:0000313" key="11">
    <source>
        <dbReference type="Proteomes" id="UP000054773"/>
    </source>
</evidence>
<feature type="binding site" evidence="8">
    <location>
        <begin position="9"/>
        <end position="11"/>
    </location>
    <ligand>
        <name>substrate</name>
    </ligand>
</feature>
<keyword evidence="11" id="KW-1185">Reference proteome</keyword>
<dbReference type="HAMAP" id="MF_00147_B">
    <property type="entry name" value="TIM_B"/>
    <property type="match status" value="1"/>
</dbReference>
<dbReference type="OrthoDB" id="9809429at2"/>
<dbReference type="PROSITE" id="PS51440">
    <property type="entry name" value="TIM_2"/>
    <property type="match status" value="1"/>
</dbReference>
<keyword evidence="7 8" id="KW-0413">Isomerase</keyword>
<evidence type="ECO:0000256" key="9">
    <source>
        <dbReference type="RuleBase" id="RU363013"/>
    </source>
</evidence>
<organism evidence="10 11">
    <name type="scientific">Legionella erythra</name>
    <dbReference type="NCBI Taxonomy" id="448"/>
    <lineage>
        <taxon>Bacteria</taxon>
        <taxon>Pseudomonadati</taxon>
        <taxon>Pseudomonadota</taxon>
        <taxon>Gammaproteobacteria</taxon>
        <taxon>Legionellales</taxon>
        <taxon>Legionellaceae</taxon>
        <taxon>Legionella</taxon>
    </lineage>
</organism>
<evidence type="ECO:0000256" key="8">
    <source>
        <dbReference type="HAMAP-Rule" id="MF_00147"/>
    </source>
</evidence>
<comment type="caution">
    <text evidence="10">The sequence shown here is derived from an EMBL/GenBank/DDBJ whole genome shotgun (WGS) entry which is preliminary data.</text>
</comment>
<dbReference type="InterPro" id="IPR035990">
    <property type="entry name" value="TIM_sf"/>
</dbReference>
<gene>
    <name evidence="8 10" type="primary">tpiA</name>
    <name evidence="10" type="ORF">Lery_2600</name>
</gene>
<reference evidence="10 11" key="1">
    <citation type="submission" date="2015-11" db="EMBL/GenBank/DDBJ databases">
        <title>Genomic analysis of 38 Legionella species identifies large and diverse effector repertoires.</title>
        <authorList>
            <person name="Burstein D."/>
            <person name="Amaro F."/>
            <person name="Zusman T."/>
            <person name="Lifshitz Z."/>
            <person name="Cohen O."/>
            <person name="Gilbert J.A."/>
            <person name="Pupko T."/>
            <person name="Shuman H.A."/>
            <person name="Segal G."/>
        </authorList>
    </citation>
    <scope>NUCLEOTIDE SEQUENCE [LARGE SCALE GENOMIC DNA]</scope>
    <source>
        <strain evidence="10 11">SE-32A-C8</strain>
    </source>
</reference>
<name>A0A0W0TFN9_LEGER</name>
<dbReference type="PROSITE" id="PS00171">
    <property type="entry name" value="TIM_1"/>
    <property type="match status" value="1"/>
</dbReference>
<evidence type="ECO:0000256" key="2">
    <source>
        <dbReference type="ARBA" id="ARBA00004939"/>
    </source>
</evidence>
<comment type="similarity">
    <text evidence="3 8 9">Belongs to the triosephosphate isomerase family.</text>
</comment>
<evidence type="ECO:0000256" key="6">
    <source>
        <dbReference type="ARBA" id="ARBA00023152"/>
    </source>
</evidence>
<dbReference type="RefSeq" id="WP_058527686.1">
    <property type="nucleotide sequence ID" value="NZ_CAAAHY010000013.1"/>
</dbReference>
<comment type="subunit">
    <text evidence="8 9">Homodimer.</text>
</comment>
<dbReference type="FunFam" id="3.20.20.70:FF:000016">
    <property type="entry name" value="Triosephosphate isomerase"/>
    <property type="match status" value="1"/>
</dbReference>
<dbReference type="EMBL" id="LNYA01000034">
    <property type="protein sequence ID" value="KTC94433.1"/>
    <property type="molecule type" value="Genomic_DNA"/>
</dbReference>
<comment type="pathway">
    <text evidence="8 9">Carbohydrate biosynthesis; gluconeogenesis.</text>
</comment>
<dbReference type="InterPro" id="IPR022896">
    <property type="entry name" value="TrioseP_Isoase_bac/euk"/>
</dbReference>
<keyword evidence="6 8" id="KW-0324">Glycolysis</keyword>
<dbReference type="AlphaFoldDB" id="A0A0W0TFN9"/>
<sequence length="250" mass="27595">MRKKIVAGNWKMNGTVNTITQLLKDLMLQLPELHSQAECAVMAPSIYLPLVQKLLQSSTICWGAQNVYPANSGAYTGEISSTMLMDYRCRYVLVGHSERRQLFREDEKFVADKYHHVKDHGMIPVLCVGETLEERQHGKTKEVLTRQLLAVAEKDSACFSDAVIAYEPVWAIGTGQTASPEQAQEMHGFIRELVSEFSKEDAAAIPLLYGGSVNEKNAASLFSMPDVDGGLIGGASLNAQQFVEIVKCIN</sequence>
<dbReference type="PATRIC" id="fig|448.7.peg.2725"/>
<dbReference type="InterPro" id="IPR020861">
    <property type="entry name" value="Triosephosphate_isomerase_AS"/>
</dbReference>
<dbReference type="Gene3D" id="3.20.20.70">
    <property type="entry name" value="Aldolase class I"/>
    <property type="match status" value="1"/>
</dbReference>
<dbReference type="SUPFAM" id="SSF51351">
    <property type="entry name" value="Triosephosphate isomerase (TIM)"/>
    <property type="match status" value="1"/>
</dbReference>
<feature type="binding site" evidence="8">
    <location>
        <position position="173"/>
    </location>
    <ligand>
        <name>substrate</name>
    </ligand>
</feature>
<protein>
    <recommendedName>
        <fullName evidence="8 9">Triosephosphate isomerase</fullName>
        <shortName evidence="8">TIM</shortName>
        <shortName evidence="8">TPI</shortName>
        <ecNumber evidence="8 9">5.3.1.1</ecNumber>
    </recommendedName>
    <alternativeName>
        <fullName evidence="8">Triose-phosphate isomerase</fullName>
    </alternativeName>
</protein>